<dbReference type="GO" id="GO:0051539">
    <property type="term" value="F:4 iron, 4 sulfur cluster binding"/>
    <property type="evidence" value="ECO:0007669"/>
    <property type="project" value="UniProtKB-KW"/>
</dbReference>
<dbReference type="PROSITE" id="PS00198">
    <property type="entry name" value="4FE4S_FER_1"/>
    <property type="match status" value="1"/>
</dbReference>
<dbReference type="Proteomes" id="UP000441717">
    <property type="component" value="Unassembled WGS sequence"/>
</dbReference>
<dbReference type="SUPFAM" id="SSF46548">
    <property type="entry name" value="alpha-helical ferredoxin"/>
    <property type="match status" value="1"/>
</dbReference>
<dbReference type="PANTHER" id="PTHR43255">
    <property type="entry name" value="IRON-SULFUR-BINDING OXIDOREDUCTASE FADF-RELATED-RELATED"/>
    <property type="match status" value="1"/>
</dbReference>
<evidence type="ECO:0000256" key="3">
    <source>
        <dbReference type="ARBA" id="ARBA00023002"/>
    </source>
</evidence>
<dbReference type="GO" id="GO:0005886">
    <property type="term" value="C:plasma membrane"/>
    <property type="evidence" value="ECO:0007669"/>
    <property type="project" value="TreeGrafter"/>
</dbReference>
<keyword evidence="5" id="KW-0411">Iron-sulfur</keyword>
<keyword evidence="2" id="KW-0479">Metal-binding</keyword>
<comment type="caution">
    <text evidence="6">The sequence shown here is derived from an EMBL/GenBank/DDBJ whole genome shotgun (WGS) entry which is preliminary data.</text>
</comment>
<dbReference type="InterPro" id="IPR009051">
    <property type="entry name" value="Helical_ferredxn"/>
</dbReference>
<dbReference type="RefSeq" id="WP_152947921.1">
    <property type="nucleotide sequence ID" value="NZ_WHYR01000050.1"/>
</dbReference>
<sequence length="185" mass="20851">MTAMAVHASPNGTAKFAREVREKSGQQIQLCYQCRKCASGCPMGEFTDYYPNQILRLIQFGRKEEVLRSKAIWLCFNCEICGARCPNGINMAVVMDALRQMALEEKIPAGIKNAPLFHRVFLNSVKSRGRVHETFMMMGYKLKSGDLFSDLDIGLKMFQKRKLPLFASSVKNNGEVKRIFARASG</sequence>
<evidence type="ECO:0000313" key="6">
    <source>
        <dbReference type="EMBL" id="MQL53449.1"/>
    </source>
</evidence>
<dbReference type="AlphaFoldDB" id="A0A6N7IVC1"/>
<name>A0A6N7IVC1_9FIRM</name>
<evidence type="ECO:0000256" key="2">
    <source>
        <dbReference type="ARBA" id="ARBA00022723"/>
    </source>
</evidence>
<gene>
    <name evidence="6" type="ORF">GFC01_14510</name>
</gene>
<dbReference type="Pfam" id="PF13534">
    <property type="entry name" value="Fer4_17"/>
    <property type="match status" value="1"/>
</dbReference>
<evidence type="ECO:0000256" key="1">
    <source>
        <dbReference type="ARBA" id="ARBA00022485"/>
    </source>
</evidence>
<evidence type="ECO:0000313" key="7">
    <source>
        <dbReference type="Proteomes" id="UP000441717"/>
    </source>
</evidence>
<dbReference type="PANTHER" id="PTHR43255:SF1">
    <property type="entry name" value="IRON-SULFUR-BINDING OXIDOREDUCTASE FADF-RELATED"/>
    <property type="match status" value="1"/>
</dbReference>
<evidence type="ECO:0000256" key="4">
    <source>
        <dbReference type="ARBA" id="ARBA00023004"/>
    </source>
</evidence>
<dbReference type="GO" id="GO:0046872">
    <property type="term" value="F:metal ion binding"/>
    <property type="evidence" value="ECO:0007669"/>
    <property type="project" value="UniProtKB-KW"/>
</dbReference>
<reference evidence="6 7" key="1">
    <citation type="submission" date="2019-10" db="EMBL/GenBank/DDBJ databases">
        <title>Comparative genomics of sulfur disproportionating microorganisms.</title>
        <authorList>
            <person name="Ward L.M."/>
            <person name="Bertran E."/>
            <person name="Johnston D."/>
        </authorList>
    </citation>
    <scope>NUCLEOTIDE SEQUENCE [LARGE SCALE GENOMIC DNA]</scope>
    <source>
        <strain evidence="6 7">DSM 14055</strain>
    </source>
</reference>
<dbReference type="InterPro" id="IPR017900">
    <property type="entry name" value="4Fe4S_Fe_S_CS"/>
</dbReference>
<dbReference type="GO" id="GO:0016491">
    <property type="term" value="F:oxidoreductase activity"/>
    <property type="evidence" value="ECO:0007669"/>
    <property type="project" value="UniProtKB-KW"/>
</dbReference>
<accession>A0A6N7IVC1</accession>
<protein>
    <submittedName>
        <fullName evidence="6">Heterodisulfide reductase</fullName>
    </submittedName>
</protein>
<dbReference type="EMBL" id="WHYR01000050">
    <property type="protein sequence ID" value="MQL53449.1"/>
    <property type="molecule type" value="Genomic_DNA"/>
</dbReference>
<keyword evidence="3" id="KW-0560">Oxidoreductase</keyword>
<proteinExistence type="predicted"/>
<evidence type="ECO:0000256" key="5">
    <source>
        <dbReference type="ARBA" id="ARBA00023014"/>
    </source>
</evidence>
<keyword evidence="4" id="KW-0408">Iron</keyword>
<dbReference type="Gene3D" id="1.10.1060.10">
    <property type="entry name" value="Alpha-helical ferredoxin"/>
    <property type="match status" value="1"/>
</dbReference>
<dbReference type="InterPro" id="IPR051460">
    <property type="entry name" value="HdrC_iron-sulfur_subunit"/>
</dbReference>
<dbReference type="OrthoDB" id="9794954at2"/>
<organism evidence="6 7">
    <name type="scientific">Desulfofundulus thermobenzoicus</name>
    <dbReference type="NCBI Taxonomy" id="29376"/>
    <lineage>
        <taxon>Bacteria</taxon>
        <taxon>Bacillati</taxon>
        <taxon>Bacillota</taxon>
        <taxon>Clostridia</taxon>
        <taxon>Eubacteriales</taxon>
        <taxon>Peptococcaceae</taxon>
        <taxon>Desulfofundulus</taxon>
    </lineage>
</organism>
<keyword evidence="7" id="KW-1185">Reference proteome</keyword>
<keyword evidence="1" id="KW-0004">4Fe-4S</keyword>